<dbReference type="EMBL" id="JABANE010000015">
    <property type="protein sequence ID" value="NME67804.1"/>
    <property type="molecule type" value="Genomic_DNA"/>
</dbReference>
<dbReference type="PANTHER" id="PTHR43798">
    <property type="entry name" value="MONOACYLGLYCEROL LIPASE"/>
    <property type="match status" value="1"/>
</dbReference>
<feature type="domain" description="AB hydrolase-1" evidence="1">
    <location>
        <begin position="67"/>
        <end position="164"/>
    </location>
</feature>
<dbReference type="AlphaFoldDB" id="A0A7X9RTS5"/>
<proteinExistence type="predicted"/>
<accession>A0A7X9RTS5</accession>
<evidence type="ECO:0000259" key="1">
    <source>
        <dbReference type="Pfam" id="PF00561"/>
    </source>
</evidence>
<keyword evidence="3" id="KW-1185">Reference proteome</keyword>
<sequence length="270" mass="30749">MKPLIKLLSTTAPNVVVNIAYKKILKPQVFKLRPHEIEVLEQAKKDKVQINGIGIQTYKWGNGSKKVLLVHGWEGQAGNFSDIIPSLIDNDYTVYAFDAPSHGFSEQGRTTMFDFSNIIQYMLEKYEMHQIISHSFGSVGTTHCLANHENIQISKYVMLTTPDRFEQRLDDVAAFVGITNKVKTRLVNKLESEFNLKVKDQNVSDFVKKSNVKKALILHDINDKVVNIEQSESVAKAWGDVCELRRIENTGHFRILRTQSIVDQIVTFLD</sequence>
<reference evidence="2 3" key="1">
    <citation type="submission" date="2020-04" db="EMBL/GenBank/DDBJ databases">
        <title>Flammeovirga sp. SR4, a novel species isolated from seawater.</title>
        <authorList>
            <person name="Wang X."/>
        </authorList>
    </citation>
    <scope>NUCLEOTIDE SEQUENCE [LARGE SCALE GENOMIC DNA]</scope>
    <source>
        <strain evidence="2 3">ATCC 23126</strain>
    </source>
</reference>
<evidence type="ECO:0000313" key="2">
    <source>
        <dbReference type="EMBL" id="NME67804.1"/>
    </source>
</evidence>
<dbReference type="InterPro" id="IPR050266">
    <property type="entry name" value="AB_hydrolase_sf"/>
</dbReference>
<dbReference type="RefSeq" id="WP_169656132.1">
    <property type="nucleotide sequence ID" value="NZ_JABANE010000015.1"/>
</dbReference>
<protein>
    <submittedName>
        <fullName evidence="2">Alpha/beta hydrolase</fullName>
    </submittedName>
</protein>
<evidence type="ECO:0000313" key="3">
    <source>
        <dbReference type="Proteomes" id="UP000576082"/>
    </source>
</evidence>
<dbReference type="GO" id="GO:0016020">
    <property type="term" value="C:membrane"/>
    <property type="evidence" value="ECO:0007669"/>
    <property type="project" value="TreeGrafter"/>
</dbReference>
<dbReference type="InterPro" id="IPR029058">
    <property type="entry name" value="AB_hydrolase_fold"/>
</dbReference>
<comment type="caution">
    <text evidence="2">The sequence shown here is derived from an EMBL/GenBank/DDBJ whole genome shotgun (WGS) entry which is preliminary data.</text>
</comment>
<keyword evidence="2" id="KW-0378">Hydrolase</keyword>
<dbReference type="Pfam" id="PF00561">
    <property type="entry name" value="Abhydrolase_1"/>
    <property type="match status" value="1"/>
</dbReference>
<gene>
    <name evidence="2" type="ORF">HHU12_07510</name>
</gene>
<dbReference type="GO" id="GO:0016787">
    <property type="term" value="F:hydrolase activity"/>
    <property type="evidence" value="ECO:0007669"/>
    <property type="project" value="UniProtKB-KW"/>
</dbReference>
<dbReference type="SUPFAM" id="SSF53474">
    <property type="entry name" value="alpha/beta-Hydrolases"/>
    <property type="match status" value="1"/>
</dbReference>
<organism evidence="2 3">
    <name type="scientific">Flammeovirga aprica JL-4</name>
    <dbReference type="NCBI Taxonomy" id="694437"/>
    <lineage>
        <taxon>Bacteria</taxon>
        <taxon>Pseudomonadati</taxon>
        <taxon>Bacteroidota</taxon>
        <taxon>Cytophagia</taxon>
        <taxon>Cytophagales</taxon>
        <taxon>Flammeovirgaceae</taxon>
        <taxon>Flammeovirga</taxon>
    </lineage>
</organism>
<name>A0A7X9RTS5_9BACT</name>
<dbReference type="Proteomes" id="UP000576082">
    <property type="component" value="Unassembled WGS sequence"/>
</dbReference>
<dbReference type="Gene3D" id="3.40.50.1820">
    <property type="entry name" value="alpha/beta hydrolase"/>
    <property type="match status" value="1"/>
</dbReference>
<dbReference type="InterPro" id="IPR000073">
    <property type="entry name" value="AB_hydrolase_1"/>
</dbReference>
<dbReference type="PANTHER" id="PTHR43798:SF33">
    <property type="entry name" value="HYDROLASE, PUTATIVE (AFU_ORTHOLOGUE AFUA_2G14860)-RELATED"/>
    <property type="match status" value="1"/>
</dbReference>